<dbReference type="AlphaFoldDB" id="A0AAV4TLF1"/>
<organism evidence="2 3">
    <name type="scientific">Caerostris extrusa</name>
    <name type="common">Bark spider</name>
    <name type="synonym">Caerostris bankana</name>
    <dbReference type="NCBI Taxonomy" id="172846"/>
    <lineage>
        <taxon>Eukaryota</taxon>
        <taxon>Metazoa</taxon>
        <taxon>Ecdysozoa</taxon>
        <taxon>Arthropoda</taxon>
        <taxon>Chelicerata</taxon>
        <taxon>Arachnida</taxon>
        <taxon>Araneae</taxon>
        <taxon>Araneomorphae</taxon>
        <taxon>Entelegynae</taxon>
        <taxon>Araneoidea</taxon>
        <taxon>Araneidae</taxon>
        <taxon>Caerostris</taxon>
    </lineage>
</organism>
<accession>A0AAV4TLF1</accession>
<keyword evidence="3" id="KW-1185">Reference proteome</keyword>
<evidence type="ECO:0000256" key="1">
    <source>
        <dbReference type="SAM" id="MobiDB-lite"/>
    </source>
</evidence>
<reference evidence="2 3" key="1">
    <citation type="submission" date="2021-06" db="EMBL/GenBank/DDBJ databases">
        <title>Caerostris extrusa draft genome.</title>
        <authorList>
            <person name="Kono N."/>
            <person name="Arakawa K."/>
        </authorList>
    </citation>
    <scope>NUCLEOTIDE SEQUENCE [LARGE SCALE GENOMIC DNA]</scope>
</reference>
<evidence type="ECO:0000313" key="3">
    <source>
        <dbReference type="Proteomes" id="UP001054945"/>
    </source>
</evidence>
<dbReference type="Proteomes" id="UP001054945">
    <property type="component" value="Unassembled WGS sequence"/>
</dbReference>
<feature type="region of interest" description="Disordered" evidence="1">
    <location>
        <begin position="1"/>
        <end position="26"/>
    </location>
</feature>
<sequence>MMDGRRPSLNYRQASPDDAGTPPLTKDLKRNVEDVYDVARLKIQEELLLSQLEVIIVVWNDKHREVIEPDGKTFPPIDVSGPFPSYTRSFNSVDFKLRCPHSEFQRAILQAFRPN</sequence>
<name>A0AAV4TLF1_CAEEX</name>
<comment type="caution">
    <text evidence="2">The sequence shown here is derived from an EMBL/GenBank/DDBJ whole genome shotgun (WGS) entry which is preliminary data.</text>
</comment>
<protein>
    <submittedName>
        <fullName evidence="2">Uncharacterized protein</fullName>
    </submittedName>
</protein>
<proteinExistence type="predicted"/>
<gene>
    <name evidence="2" type="ORF">CEXT_220771</name>
</gene>
<evidence type="ECO:0000313" key="2">
    <source>
        <dbReference type="EMBL" id="GIY45767.1"/>
    </source>
</evidence>
<dbReference type="EMBL" id="BPLR01011316">
    <property type="protein sequence ID" value="GIY45767.1"/>
    <property type="molecule type" value="Genomic_DNA"/>
</dbReference>